<name>A0ABR1G998_AURAN</name>
<dbReference type="EMBL" id="JBBJCI010000039">
    <property type="protein sequence ID" value="KAK7249870.1"/>
    <property type="molecule type" value="Genomic_DNA"/>
</dbReference>
<keyword evidence="2" id="KW-1185">Reference proteome</keyword>
<comment type="caution">
    <text evidence="1">The sequence shown here is derived from an EMBL/GenBank/DDBJ whole genome shotgun (WGS) entry which is preliminary data.</text>
</comment>
<dbReference type="InterPro" id="IPR027417">
    <property type="entry name" value="P-loop_NTPase"/>
</dbReference>
<dbReference type="SUPFAM" id="SSF52540">
    <property type="entry name" value="P-loop containing nucleoside triphosphate hydrolases"/>
    <property type="match status" value="1"/>
</dbReference>
<dbReference type="Gene3D" id="3.40.50.300">
    <property type="entry name" value="P-loop containing nucleotide triphosphate hydrolases"/>
    <property type="match status" value="1"/>
</dbReference>
<protein>
    <submittedName>
        <fullName evidence="1">Uncharacterized protein</fullName>
    </submittedName>
</protein>
<organism evidence="1 2">
    <name type="scientific">Aureococcus anophagefferens</name>
    <name type="common">Harmful bloom alga</name>
    <dbReference type="NCBI Taxonomy" id="44056"/>
    <lineage>
        <taxon>Eukaryota</taxon>
        <taxon>Sar</taxon>
        <taxon>Stramenopiles</taxon>
        <taxon>Ochrophyta</taxon>
        <taxon>Pelagophyceae</taxon>
        <taxon>Pelagomonadales</taxon>
        <taxon>Pelagomonadaceae</taxon>
        <taxon>Aureococcus</taxon>
    </lineage>
</organism>
<accession>A0ABR1G998</accession>
<reference evidence="1 2" key="1">
    <citation type="submission" date="2024-03" db="EMBL/GenBank/DDBJ databases">
        <title>Aureococcus anophagefferens CCMP1851 and Kratosvirus quantuckense: Draft genome of a second virus-susceptible host strain in the model system.</title>
        <authorList>
            <person name="Chase E."/>
            <person name="Truchon A.R."/>
            <person name="Schepens W."/>
            <person name="Wilhelm S.W."/>
        </authorList>
    </citation>
    <scope>NUCLEOTIDE SEQUENCE [LARGE SCALE GENOMIC DNA]</scope>
    <source>
        <strain evidence="1 2">CCMP1851</strain>
    </source>
</reference>
<evidence type="ECO:0000313" key="1">
    <source>
        <dbReference type="EMBL" id="KAK7249870.1"/>
    </source>
</evidence>
<gene>
    <name evidence="1" type="ORF">SO694_00005217</name>
</gene>
<proteinExistence type="predicted"/>
<sequence>MGWPRYEHVSPDLFPVAAEAMDRGPARRSRFDDWDWVDVDGWETVRYACACPCLALGKVATLASAGEPTIPPLNFTRNGLDLCVASAPLGPCSAAAATVWQRRALADRYGLPGGPREALKGLIYPLALAQHLALAEAVAARGERRFAWERADHWKKDDRPAVPDFHVLIVAGVAQAGATSLVRSLVGAEPVDEDAEVDGDRSSGRLRPPGAVGVGARVVAVPGRPPCALRLWDLASPPAFGNDAALLARADAVVCVFDPDDERSLAGAEARYDALFPAGASAPPRVRVLLGNARKARPHGDVCEFFDRVDAAAKSRRMDAALLSAHAPSAPGTKRFLDMLATSLWDTGARDGEGWLPDRRLALLGWAPNDGDAAAFSEALGATLGDFEAQADGWRWIAVGRDDATGRYAAAALFADEGRYSEYARMFLDASPALRHGTSTYAVDAPCRLKAAKADPPAGGALWLGEVEAAPNRAALDAVAAGLAAAARRDGCGAVAVSKPFAGGSRLAFALVFDAAADLAAFRSATFDPLLADALVDGAALLVDDVTTLVASNDDERAGARAS</sequence>
<evidence type="ECO:0000313" key="2">
    <source>
        <dbReference type="Proteomes" id="UP001363151"/>
    </source>
</evidence>
<dbReference type="Proteomes" id="UP001363151">
    <property type="component" value="Unassembled WGS sequence"/>
</dbReference>